<comment type="caution">
    <text evidence="2">The sequence shown here is derived from an EMBL/GenBank/DDBJ whole genome shotgun (WGS) entry which is preliminary data.</text>
</comment>
<proteinExistence type="predicted"/>
<evidence type="ECO:0000313" key="2">
    <source>
        <dbReference type="EMBL" id="TWE08151.1"/>
    </source>
</evidence>
<dbReference type="SUPFAM" id="SSF89946">
    <property type="entry name" value="Hypothetical protein VC0424"/>
    <property type="match status" value="1"/>
</dbReference>
<feature type="domain" description="Regulator of ribonuclease activity B" evidence="1">
    <location>
        <begin position="6"/>
        <end position="103"/>
    </location>
</feature>
<dbReference type="RefSeq" id="WP_144561886.1">
    <property type="nucleotide sequence ID" value="NZ_VIVN01000001.1"/>
</dbReference>
<sequence>MKFPNDADGEALQSLYKDGVNFKKQQSVEFFVAVPDQTTGEKLSVVLKEEGFNCFLEQDDETDEWACCCSKRMLLNYNELVNIQKKLNNLSKPHGGYSDGWGVFVD</sequence>
<dbReference type="EMBL" id="VIVN01000001">
    <property type="protein sequence ID" value="TWE08151.1"/>
    <property type="molecule type" value="Genomic_DNA"/>
</dbReference>
<dbReference type="InterPro" id="IPR009671">
    <property type="entry name" value="RraB_dom"/>
</dbReference>
<keyword evidence="3" id="KW-1185">Reference proteome</keyword>
<name>A0A561DXQ9_9BACI</name>
<dbReference type="Proteomes" id="UP000319671">
    <property type="component" value="Unassembled WGS sequence"/>
</dbReference>
<reference evidence="2 3" key="1">
    <citation type="submission" date="2019-06" db="EMBL/GenBank/DDBJ databases">
        <title>Sorghum-associated microbial communities from plants grown in Nebraska, USA.</title>
        <authorList>
            <person name="Schachtman D."/>
        </authorList>
    </citation>
    <scope>NUCLEOTIDE SEQUENCE [LARGE SCALE GENOMIC DNA]</scope>
    <source>
        <strain evidence="2 3">2482</strain>
    </source>
</reference>
<dbReference type="AlphaFoldDB" id="A0A561DXQ9"/>
<dbReference type="Gene3D" id="3.30.70.970">
    <property type="entry name" value="RraB-like"/>
    <property type="match status" value="1"/>
</dbReference>
<evidence type="ECO:0000313" key="3">
    <source>
        <dbReference type="Proteomes" id="UP000319671"/>
    </source>
</evidence>
<dbReference type="Pfam" id="PF06877">
    <property type="entry name" value="RraB"/>
    <property type="match status" value="1"/>
</dbReference>
<dbReference type="InterPro" id="IPR036701">
    <property type="entry name" value="RraB-like_sf"/>
</dbReference>
<evidence type="ECO:0000259" key="1">
    <source>
        <dbReference type="Pfam" id="PF06877"/>
    </source>
</evidence>
<accession>A0A561DXQ9</accession>
<protein>
    <submittedName>
        <fullName evidence="2">Regulator of ribonuclease activity B</fullName>
    </submittedName>
</protein>
<organism evidence="2 3">
    <name type="scientific">Neobacillus bataviensis</name>
    <dbReference type="NCBI Taxonomy" id="220685"/>
    <lineage>
        <taxon>Bacteria</taxon>
        <taxon>Bacillati</taxon>
        <taxon>Bacillota</taxon>
        <taxon>Bacilli</taxon>
        <taxon>Bacillales</taxon>
        <taxon>Bacillaceae</taxon>
        <taxon>Neobacillus</taxon>
    </lineage>
</organism>
<gene>
    <name evidence="2" type="ORF">FB550_101165</name>
</gene>